<dbReference type="GO" id="GO:0098542">
    <property type="term" value="P:defense response to other organism"/>
    <property type="evidence" value="ECO:0007669"/>
    <property type="project" value="TreeGrafter"/>
</dbReference>
<gene>
    <name evidence="3" type="ORF">U9M48_002056</name>
</gene>
<accession>A0AAQ3PQ14</accession>
<dbReference type="AlphaFoldDB" id="A0AAQ3PQ14"/>
<keyword evidence="4" id="KW-1185">Reference proteome</keyword>
<protein>
    <recommendedName>
        <fullName evidence="2">Disease resistance protein winged helix domain-containing protein</fullName>
    </recommendedName>
</protein>
<dbReference type="InterPro" id="IPR058922">
    <property type="entry name" value="WHD_DRP"/>
</dbReference>
<evidence type="ECO:0000259" key="2">
    <source>
        <dbReference type="Pfam" id="PF23559"/>
    </source>
</evidence>
<dbReference type="Proteomes" id="UP001341281">
    <property type="component" value="Chromosome 01"/>
</dbReference>
<dbReference type="InterPro" id="IPR044974">
    <property type="entry name" value="Disease_R_plants"/>
</dbReference>
<organism evidence="3 4">
    <name type="scientific">Paspalum notatum var. saurae</name>
    <dbReference type="NCBI Taxonomy" id="547442"/>
    <lineage>
        <taxon>Eukaryota</taxon>
        <taxon>Viridiplantae</taxon>
        <taxon>Streptophyta</taxon>
        <taxon>Embryophyta</taxon>
        <taxon>Tracheophyta</taxon>
        <taxon>Spermatophyta</taxon>
        <taxon>Magnoliopsida</taxon>
        <taxon>Liliopsida</taxon>
        <taxon>Poales</taxon>
        <taxon>Poaceae</taxon>
        <taxon>PACMAD clade</taxon>
        <taxon>Panicoideae</taxon>
        <taxon>Andropogonodae</taxon>
        <taxon>Paspaleae</taxon>
        <taxon>Paspalinae</taxon>
        <taxon>Paspalum</taxon>
    </lineage>
</organism>
<sequence>MIRTVLRKSYDGLPYHYLSIFPEDQIISQRHLCHRWAVEGYATETHGKSAIEIVTTISWNSRTEASFYHITNLKSIDSCKVHDLIRDIVISKSMQENVVFKLEEGYSLNTPLEEGYSLNTPVTICQLAISRNWEGDQSEFESIVDMSRLHYHCLRGMEAAESNETPYIGSSKHCFALFDINAVYLIYHKLVHVKYLSLRQCIYIELMSDSLGNLRQLQMLDYINAGNKRYFEPKQKDSLMKRCLRVSYLCATCCVPVVMDIRSPLLPRRDECTFACCVQFPAVNWMGLDFRSECWKDIGMLTRLCKLRVAGISEKNVGFTISKLRRLESLSIRSEAGEPVGLQGCLDGISLPPENLQSLELYSNLETLPKWI</sequence>
<proteinExistence type="predicted"/>
<name>A0AAQ3PQ14_PASNO</name>
<dbReference type="PANTHER" id="PTHR23155:SF1114">
    <property type="entry name" value="OS02G0475500 PROTEIN"/>
    <property type="match status" value="1"/>
</dbReference>
<keyword evidence="1" id="KW-0611">Plant defense</keyword>
<dbReference type="Gene3D" id="3.80.10.10">
    <property type="entry name" value="Ribonuclease Inhibitor"/>
    <property type="match status" value="1"/>
</dbReference>
<evidence type="ECO:0000256" key="1">
    <source>
        <dbReference type="ARBA" id="ARBA00022821"/>
    </source>
</evidence>
<feature type="domain" description="Disease resistance protein winged helix" evidence="2">
    <location>
        <begin position="20"/>
        <end position="89"/>
    </location>
</feature>
<dbReference type="InterPro" id="IPR036388">
    <property type="entry name" value="WH-like_DNA-bd_sf"/>
</dbReference>
<dbReference type="Gene3D" id="1.10.10.10">
    <property type="entry name" value="Winged helix-like DNA-binding domain superfamily/Winged helix DNA-binding domain"/>
    <property type="match status" value="1"/>
</dbReference>
<reference evidence="3 4" key="1">
    <citation type="submission" date="2024-02" db="EMBL/GenBank/DDBJ databases">
        <title>High-quality chromosome-scale genome assembly of Pensacola bahiagrass (Paspalum notatum Flugge var. saurae).</title>
        <authorList>
            <person name="Vega J.M."/>
            <person name="Podio M."/>
            <person name="Orjuela J."/>
            <person name="Siena L.A."/>
            <person name="Pessino S.C."/>
            <person name="Combes M.C."/>
            <person name="Mariac C."/>
            <person name="Albertini E."/>
            <person name="Pupilli F."/>
            <person name="Ortiz J.P.A."/>
            <person name="Leblanc O."/>
        </authorList>
    </citation>
    <scope>NUCLEOTIDE SEQUENCE [LARGE SCALE GENOMIC DNA]</scope>
    <source>
        <strain evidence="3">R1</strain>
        <tissue evidence="3">Leaf</tissue>
    </source>
</reference>
<dbReference type="InterPro" id="IPR032675">
    <property type="entry name" value="LRR_dom_sf"/>
</dbReference>
<dbReference type="EMBL" id="CP144745">
    <property type="protein sequence ID" value="WVZ50842.1"/>
    <property type="molecule type" value="Genomic_DNA"/>
</dbReference>
<dbReference type="SUPFAM" id="SSF52047">
    <property type="entry name" value="RNI-like"/>
    <property type="match status" value="1"/>
</dbReference>
<evidence type="ECO:0000313" key="4">
    <source>
        <dbReference type="Proteomes" id="UP001341281"/>
    </source>
</evidence>
<dbReference type="Pfam" id="PF23559">
    <property type="entry name" value="WHD_DRP"/>
    <property type="match status" value="1"/>
</dbReference>
<dbReference type="PANTHER" id="PTHR23155">
    <property type="entry name" value="DISEASE RESISTANCE PROTEIN RP"/>
    <property type="match status" value="1"/>
</dbReference>
<evidence type="ECO:0000313" key="3">
    <source>
        <dbReference type="EMBL" id="WVZ50842.1"/>
    </source>
</evidence>